<evidence type="ECO:0000313" key="2">
    <source>
        <dbReference type="EMBL" id="NIY64295.1"/>
    </source>
</evidence>
<accession>A0A7X6AW23</accession>
<dbReference type="Proteomes" id="UP000536624">
    <property type="component" value="Unassembled WGS sequence"/>
</dbReference>
<organism evidence="2 3">
    <name type="scientific">Streptomyces malaysiensis</name>
    <dbReference type="NCBI Taxonomy" id="92644"/>
    <lineage>
        <taxon>Bacteria</taxon>
        <taxon>Bacillati</taxon>
        <taxon>Actinomycetota</taxon>
        <taxon>Actinomycetes</taxon>
        <taxon>Kitasatosporales</taxon>
        <taxon>Streptomycetaceae</taxon>
        <taxon>Streptomyces</taxon>
        <taxon>Streptomyces violaceusniger group</taxon>
    </lineage>
</organism>
<protein>
    <submittedName>
        <fullName evidence="2">Uncharacterized protein</fullName>
    </submittedName>
</protein>
<evidence type="ECO:0000256" key="1">
    <source>
        <dbReference type="SAM" id="Phobius"/>
    </source>
</evidence>
<proteinExistence type="predicted"/>
<keyword evidence="1" id="KW-1133">Transmembrane helix</keyword>
<evidence type="ECO:0000313" key="3">
    <source>
        <dbReference type="Proteomes" id="UP000536624"/>
    </source>
</evidence>
<dbReference type="AlphaFoldDB" id="A0A7X6AW23"/>
<keyword evidence="1" id="KW-0812">Transmembrane</keyword>
<reference evidence="2 3" key="1">
    <citation type="submission" date="2020-02" db="EMBL/GenBank/DDBJ databases">
        <title>Streptomyces malaysiensis DSM14702 (JHCC583434, PFL_A843) Genome sequencing and assembly.</title>
        <authorList>
            <person name="Samborskyy M."/>
        </authorList>
    </citation>
    <scope>NUCLEOTIDE SEQUENCE [LARGE SCALE GENOMIC DNA]</scope>
    <source>
        <strain evidence="2 3">DSM 14702</strain>
    </source>
</reference>
<sequence length="129" mass="13392">MLVPIGPVTVILTVPLPGGVLAVICVSLTMTTLVARLGPNLTALAPVKPEPLIVTGVPPAGLPCVGLTLVTTGAMMLFSFLCRTDGRALTGGESARARGIGIHRVPCGALTQRDDRAETFVPARGRWIR</sequence>
<keyword evidence="1" id="KW-0472">Membrane</keyword>
<dbReference type="EMBL" id="JAALLH010000001">
    <property type="protein sequence ID" value="NIY64295.1"/>
    <property type="molecule type" value="Genomic_DNA"/>
</dbReference>
<feature type="transmembrane region" description="Helical" evidence="1">
    <location>
        <begin position="60"/>
        <end position="81"/>
    </location>
</feature>
<gene>
    <name evidence="2" type="ORF">SMALB_2253</name>
</gene>
<comment type="caution">
    <text evidence="2">The sequence shown here is derived from an EMBL/GenBank/DDBJ whole genome shotgun (WGS) entry which is preliminary data.</text>
</comment>
<name>A0A7X6AW23_STRMQ</name>